<feature type="non-terminal residue" evidence="1">
    <location>
        <position position="58"/>
    </location>
</feature>
<sequence length="58" mass="6350">MKFLLSIARHAGRLARRANKGKGNLGASVICASRKRGQRVAPVSWTSALGSFRQWRVA</sequence>
<organism evidence="1 2">
    <name type="scientific">Trifolium medium</name>
    <dbReference type="NCBI Taxonomy" id="97028"/>
    <lineage>
        <taxon>Eukaryota</taxon>
        <taxon>Viridiplantae</taxon>
        <taxon>Streptophyta</taxon>
        <taxon>Embryophyta</taxon>
        <taxon>Tracheophyta</taxon>
        <taxon>Spermatophyta</taxon>
        <taxon>Magnoliopsida</taxon>
        <taxon>eudicotyledons</taxon>
        <taxon>Gunneridae</taxon>
        <taxon>Pentapetalae</taxon>
        <taxon>rosids</taxon>
        <taxon>fabids</taxon>
        <taxon>Fabales</taxon>
        <taxon>Fabaceae</taxon>
        <taxon>Papilionoideae</taxon>
        <taxon>50 kb inversion clade</taxon>
        <taxon>NPAAA clade</taxon>
        <taxon>Hologalegina</taxon>
        <taxon>IRL clade</taxon>
        <taxon>Trifolieae</taxon>
        <taxon>Trifolium</taxon>
    </lineage>
</organism>
<keyword evidence="2" id="KW-1185">Reference proteome</keyword>
<protein>
    <submittedName>
        <fullName evidence="1">Uncharacterized protein</fullName>
    </submittedName>
</protein>
<comment type="caution">
    <text evidence="1">The sequence shown here is derived from an EMBL/GenBank/DDBJ whole genome shotgun (WGS) entry which is preliminary data.</text>
</comment>
<dbReference type="AlphaFoldDB" id="A0A392TTP2"/>
<evidence type="ECO:0000313" key="2">
    <source>
        <dbReference type="Proteomes" id="UP000265520"/>
    </source>
</evidence>
<proteinExistence type="predicted"/>
<dbReference type="EMBL" id="LXQA010648622">
    <property type="protein sequence ID" value="MCI64064.1"/>
    <property type="molecule type" value="Genomic_DNA"/>
</dbReference>
<reference evidence="1 2" key="1">
    <citation type="journal article" date="2018" name="Front. Plant Sci.">
        <title>Red Clover (Trifolium pratense) and Zigzag Clover (T. medium) - A Picture of Genomic Similarities and Differences.</title>
        <authorList>
            <person name="Dluhosova J."/>
            <person name="Istvanek J."/>
            <person name="Nedelnik J."/>
            <person name="Repkova J."/>
        </authorList>
    </citation>
    <scope>NUCLEOTIDE SEQUENCE [LARGE SCALE GENOMIC DNA]</scope>
    <source>
        <strain evidence="2">cv. 10/8</strain>
        <tissue evidence="1">Leaf</tissue>
    </source>
</reference>
<accession>A0A392TTP2</accession>
<name>A0A392TTP2_9FABA</name>
<evidence type="ECO:0000313" key="1">
    <source>
        <dbReference type="EMBL" id="MCI64064.1"/>
    </source>
</evidence>
<dbReference type="Proteomes" id="UP000265520">
    <property type="component" value="Unassembled WGS sequence"/>
</dbReference>